<feature type="domain" description="Cadherin" evidence="6">
    <location>
        <begin position="1867"/>
        <end position="1968"/>
    </location>
</feature>
<dbReference type="PROSITE" id="PS00330">
    <property type="entry name" value="HEMOLYSIN_CALCIUM"/>
    <property type="match status" value="2"/>
</dbReference>
<proteinExistence type="predicted"/>
<evidence type="ECO:0000256" key="1">
    <source>
        <dbReference type="ARBA" id="ARBA00004167"/>
    </source>
</evidence>
<feature type="domain" description="Cadherin" evidence="6">
    <location>
        <begin position="3499"/>
        <end position="3600"/>
    </location>
</feature>
<feature type="domain" description="Cadherin" evidence="6">
    <location>
        <begin position="2173"/>
        <end position="2274"/>
    </location>
</feature>
<evidence type="ECO:0000256" key="4">
    <source>
        <dbReference type="ARBA" id="ARBA00023180"/>
    </source>
</evidence>
<feature type="domain" description="Cadherin" evidence="6">
    <location>
        <begin position="2581"/>
        <end position="2682"/>
    </location>
</feature>
<dbReference type="RefSeq" id="WP_281741688.1">
    <property type="nucleotide sequence ID" value="NZ_AP026973.1"/>
</dbReference>
<dbReference type="CDD" id="cd11304">
    <property type="entry name" value="Cadherin_repeat"/>
    <property type="match status" value="36"/>
</dbReference>
<feature type="domain" description="Cadherin" evidence="6">
    <location>
        <begin position="1459"/>
        <end position="1560"/>
    </location>
</feature>
<feature type="domain" description="Cadherin" evidence="6">
    <location>
        <begin position="2377"/>
        <end position="2478"/>
    </location>
</feature>
<dbReference type="PANTHER" id="PTHR24028">
    <property type="entry name" value="CADHERIN-87A"/>
    <property type="match status" value="1"/>
</dbReference>
<dbReference type="PRINTS" id="PR00313">
    <property type="entry name" value="CABNDNGRPT"/>
</dbReference>
<dbReference type="EMBL" id="AP026973">
    <property type="protein sequence ID" value="BDT77339.1"/>
    <property type="molecule type" value="Genomic_DNA"/>
</dbReference>
<organism evidence="7">
    <name type="scientific">Polynucleobacter yangtzensis</name>
    <dbReference type="NCBI Taxonomy" id="1743159"/>
    <lineage>
        <taxon>Bacteria</taxon>
        <taxon>Pseudomonadati</taxon>
        <taxon>Pseudomonadota</taxon>
        <taxon>Betaproteobacteria</taxon>
        <taxon>Burkholderiales</taxon>
        <taxon>Burkholderiaceae</taxon>
        <taxon>Polynucleobacter</taxon>
    </lineage>
</organism>
<evidence type="ECO:0000313" key="7">
    <source>
        <dbReference type="EMBL" id="BDT77339.1"/>
    </source>
</evidence>
<feature type="domain" description="Cadherin" evidence="6">
    <location>
        <begin position="1153"/>
        <end position="1254"/>
    </location>
</feature>
<evidence type="ECO:0000256" key="5">
    <source>
        <dbReference type="SAM" id="MobiDB-lite"/>
    </source>
</evidence>
<feature type="compositionally biased region" description="Acidic residues" evidence="5">
    <location>
        <begin position="76"/>
        <end position="85"/>
    </location>
</feature>
<dbReference type="InterPro" id="IPR015919">
    <property type="entry name" value="Cadherin-like_sf"/>
</dbReference>
<feature type="domain" description="Cadherin" evidence="6">
    <location>
        <begin position="3091"/>
        <end position="3192"/>
    </location>
</feature>
<dbReference type="Gene3D" id="2.60.40.60">
    <property type="entry name" value="Cadherins"/>
    <property type="match status" value="36"/>
</dbReference>
<feature type="compositionally biased region" description="Low complexity" evidence="5">
    <location>
        <begin position="134"/>
        <end position="149"/>
    </location>
</feature>
<feature type="domain" description="Cadherin" evidence="6">
    <location>
        <begin position="1357"/>
        <end position="1458"/>
    </location>
</feature>
<dbReference type="PRINTS" id="PR00205">
    <property type="entry name" value="CADHERIN"/>
</dbReference>
<feature type="domain" description="Cadherin" evidence="6">
    <location>
        <begin position="3805"/>
        <end position="3905"/>
    </location>
</feature>
<dbReference type="Pfam" id="PF00353">
    <property type="entry name" value="HemolysinCabind"/>
    <property type="match status" value="2"/>
</dbReference>
<keyword evidence="3" id="KW-1133">Transmembrane helix</keyword>
<dbReference type="SMART" id="SM00736">
    <property type="entry name" value="CADG"/>
    <property type="match status" value="2"/>
</dbReference>
<accession>A0A9C7CJ71</accession>
<feature type="domain" description="Cadherin" evidence="6">
    <location>
        <begin position="1969"/>
        <end position="2070"/>
    </location>
</feature>
<dbReference type="SMART" id="SM00112">
    <property type="entry name" value="CA"/>
    <property type="match status" value="36"/>
</dbReference>
<dbReference type="GO" id="GO:0007156">
    <property type="term" value="P:homophilic cell adhesion via plasma membrane adhesion molecules"/>
    <property type="evidence" value="ECO:0007669"/>
    <property type="project" value="InterPro"/>
</dbReference>
<evidence type="ECO:0000256" key="2">
    <source>
        <dbReference type="ARBA" id="ARBA00022692"/>
    </source>
</evidence>
<keyword evidence="2" id="KW-0812">Transmembrane</keyword>
<feature type="compositionally biased region" description="Low complexity" evidence="5">
    <location>
        <begin position="46"/>
        <end position="73"/>
    </location>
</feature>
<dbReference type="KEGG" id="pyt:PKF023_11420"/>
<feature type="domain" description="Cadherin" evidence="6">
    <location>
        <begin position="3193"/>
        <end position="3294"/>
    </location>
</feature>
<dbReference type="Proteomes" id="UP001211097">
    <property type="component" value="Chromosome"/>
</dbReference>
<feature type="domain" description="Cadherin" evidence="6">
    <location>
        <begin position="2275"/>
        <end position="2376"/>
    </location>
</feature>
<feature type="domain" description="Cadherin" evidence="6">
    <location>
        <begin position="439"/>
        <end position="540"/>
    </location>
</feature>
<feature type="domain" description="Cadherin" evidence="6">
    <location>
        <begin position="745"/>
        <end position="846"/>
    </location>
</feature>
<dbReference type="Pfam" id="PF00028">
    <property type="entry name" value="Cadherin"/>
    <property type="match status" value="35"/>
</dbReference>
<dbReference type="SUPFAM" id="SSF51120">
    <property type="entry name" value="beta-Roll"/>
    <property type="match status" value="2"/>
</dbReference>
<feature type="compositionally biased region" description="Low complexity" evidence="5">
    <location>
        <begin position="166"/>
        <end position="210"/>
    </location>
</feature>
<name>A0A9C7CJ71_9BURK</name>
<feature type="domain" description="Cadherin" evidence="6">
    <location>
        <begin position="1051"/>
        <end position="1152"/>
    </location>
</feature>
<dbReference type="SUPFAM" id="SSF49313">
    <property type="entry name" value="Cadherin-like"/>
    <property type="match status" value="36"/>
</dbReference>
<sequence length="4708" mass="466218">MANKPSNASSSQQVNDAQHLDNMTTLQQPTAVEQSPLNQSSALKGDAPASNSPTPTPDSPSLFNDPKNPNNKVVEVEVENGDESEEVKASTEESGNQDARSAEELASINNKQNDVFTIQANGQGGDGNNPADTAGNGNSSNQNAGSDASVGGGSASPLIKAKVKAGDASASSSEAQSSESGSSSSNTSSGSSTTSASSSSSTSADSSATSFVTPQPRFIPDTPATNVNEAPSITSGATATFAENATGTVYIATATDPDAGTTLSYSLSGADAALFNINSSTGVVTFKAAPNYEAPSDAGANNVYDINVIASDGASTATKAVAITVTNVNDNPVSVLTDSNGGTNTVTENATVGTAVGVTALATDTDTGTTVTYSLSDSAGGKFAINSSTGVVTVAGALDYETATSHTITVLATSSDGSTNTGTYTIGVANVDEVAPTITSSTTAVAINENSGAGQVVYTATATDSADTSAGVSYSLKAGGDAALFSIDSATGAVTLTGNPNYETKPSYSFTVLASDGVNAATEKAVTLAINNLDEVAPTITSSTTAVAINENSGAGQVVYTATATDSADTSAGVSYSLKAGGDAALFSIDSATGAVTLTGNPNYETKPSYSFTVLASDGVNAATEKAVTLAINNLDEVAPTITSSTTAVAINENSGAGQVVYTATATDSADTSAGVSYSLKAGGDAALFSIDSATGAVTLTGNPNYETKPSYSFTVLASDGVNAATEKAVTLAINNLDEVAPTITSSTTAVAINENSGAGQVVYTATATDSADTSAGVSYSLKAGGDAALFSIDSATGAVTLTGNPNYETKPSYSFTVLASDGVNAATEKAVTLAINNLDEVAPTITSSTTAVAINENSGAGQVVYTATATDSADTSAGVSYSLKAGGDAALFSIDSATGAVTLTGNPNYETKPSYSFTVLASDGVNAATEKAVTLAINNLDEVAPTITSSTTAVAINENSGAGQVVYTATATDSADTSAGVSYSLKAGGDAALFSIDSATGAVTLTGNPNYETKPSYSFTVLASDGVNAATEKAVTLAINNLDEVAPTITSSTTAVAINENSGAGQVVYTATATDSADTSAGVSYSLKAGGDAALFSIDSATGAVTLTGNPNYETKPSYSFTVLASDGVNAATEKAVTLAINNLDEVAPTITSSTTAVAINENSGAGQVVYTATATDSADTSAGVSYSLKAGGDAALFSIDSATGAVTLTGNPNYETKPSYSFTVLASDGVNAATEKAVTLAINNLDEVAPTITSSTTAVAINENSGAGQVVYTATATDSADTSAGVSYSLKAGGDAALFSIDSATGAVTLTGNPNYETKPSYSFTVLASDGVNAATEKAVTLAINNLDEVAPTITSSTTAVAINENSGAGQVVYTATATDSADTSAGVSYSLKAGGDAALFSIDSATGAVTLTGNPNYETKPSYSFTVLASDGVNAATEKAVTLAINNLDEVAPTITSSTTAVAINENSGAGQVVYTATATDSADTSAGVSYSLKAGGDAALFSIDSATGAVTLTGNPNYETKPSYSFTVLASDGVNAATEKAVTLAINNLDEVAPTITSSTTAVAINENSGAGQVVYTATATDSADTSAGVSYSLKAGGDAALFSIDSATGAVTLTGNPNYETKPSYSFTVLASDGVNAATEKAVTLAINNLDEVAPTITSSTTAVAINENSGAGQVVYTATATDSADTSAGVSYSLKAGGDAALFSIDSATGAVTLTGNPNYETKPSYSFTVLASDGVNAATEKAVTLAINNLDEVAPTITSSTTAVAINENSGAGQVVYTATATDSADTSAGVSYSLKAGGDAALFSIDSATGAVTLTGNPNYETKPSYSFTVLASDGVNAATEKAVTLAINNLDEVAPTITSSTTAVAINENSGAGQVVYTATATDSADTSAGVSYSLKAGGDAALFSIDSATGAVTLTGNPNYETKPSYSFTVLASDGVNAATEKAVTLAINNLDEVAPTITSSTTAVAINENSGAGQVVYTATATDSADTSAGVSYSLKAGGDAALFSIDSATGAVTLTGNPNYETKPSYSFTVLASDGVNAATEKAVTLAINNLDEVAPTITSSTTAVAINENSGAGQVVYTATATDSADTSAGVSYSLKAGGDAALFSIDSATGAVTLTGNPNYETKPSYSFTVLASDGVNAATEKAVTLAINNLDEVAPTITSSTTAVAINENSGAGQVVYTATATDSADTSAGVSYSLKAGGDAALFSIDSATGAVTLTGNPNYETKPSYSFTVLASDGVNAATEKAVTLAINNLDEVAPTITSSTTAVAINENSGAGQVVYTATATDSADTSAGVSYSLKAGGDAALFSIDSATGAVTLTGNPNYETKPSYSFTVLASDGVNAATEKAVTLAINNLDEVAPTITSSTTAVAINENSGAGQVVYTATATDSADTSAGVSYSLKAGGDAALFSIDSATGAVTLTGNPNYETKPSYSFTVLASDGVNAATEKAVTLAINNLDEVAPTITSSTTAVAINENSGAGQVVYTATATDSADTSAGVSYSLKAGGDAALFSIDSATGAVTLTGNPNYETKPSYSFTVLASDGVNAATEKAVTLAINNLDEVAPTITSSTTAVAINENSGAGQVVYTATATDSADTSAGVSYSLKAGGDAALFSIDSATGAVTLTGNPNYETKPSYSFTVLASDGVNAATEKAVTLAINNLDEVAPTITSSTTAVAINENSGAGQVVYTATATDSADTSAGVSYSLKAGGDAALFSIDSATGAVTLTGNPNYETKPSYSFTVLASDGVNAATEKAVTLAINNLDEVAPTITSSTTAVAINENSGAGQVVYTATATDSADTSAGVSYSLKAGGDAALFSIDSATGAVTLTGNPNYETKPSYSFTVLASDGVNAATEKAVTLAINNLDEVAPTITSSTTAVAINENSGAGQVVYTATATDSADTSAGVSYSLKAGGDAALFSIDSATGAVTLTGNPNYETKPSYSFTVLASDGVNAATEKAVTLAINNLDEVAPTITSSTTAVAINENSGAGQVVYTATATDSADTSAGVSYSLKAGGDAALFSIDSATGAVTLTGNPNYETKPSYSFTVLASDGVNAATEKAVTLAINNLDEVAPTITSSTTAVAINENSGAGQVVYTATATDSADTSAGVSYSLKAGGDAALFSIDSATGAVTLTGNPNYETKPSYSFTVLASDGVNAATEKAVTLAINNLDEVAPTITSSTTAVAINENSGAGQVVYTATATDSADTSAGVSYSLKAGGDAALFSIDSATGAVTLTGNPNYETKPSYSFTVLASDGVNAATEKAVTLAINNLDEVAPTITSSTTAVAINENSGAGQVVYTATATDSADTSAGVSYSLKAGGDAALFSIDSATGAVTLTGNPNYETKPSYSFTVLASDGVNAATEKAVTLAINNLDEVAPTITSSTTAVAINENSGAGQVVYTATATDSADTSAGVSYSLKAGGDAALFSIDSATGAVTLTGNPNYETKPSYSFTVLASDGVNAATEKAVTLAINNLDEVAPTITSSTTAVAINENSGAGQVVYTATATDSADTSAGVSYSLKAGGDAALFSIDSATGAVTLTGNPNYETKPSYSFTVLASDGVNAATEKAVTLAINNLDEVAPTITSSTTAVAINENSGAGQVVYTATATDSADTSAGVSYSLKAGGDAALFSIDSATGAVTLTGNPNYETKPSYSFTVLASDGVNAATEKAVTLAINNLDEVAPTITSSTTAVAINENSGAGQVVYTATATDSADTSAGVSYSLKAGGDAALFSIDSATGAVTLTGNPNYETKPSYSFTVLASDGVNAATEKAVTLAINNLDEVAPTITSSTTAVAINENSGAGQVVYTATATDSADTSAGVSYSLKAGGDAALFSIDSATGAVTLTGNPNYETKPSYSFTVLASDGVNAATEKAVTLAINNLDEAPVFSATSGVLTIVTNANTTAFTITGGEGVLSNYFADPESNSVGLDASPIILASSLGSISATNTGAASVASVGNLTMTDNGTLDGSFSIVATDGSLASTAATVALDNNLATVLTLNAAATGDSIIYNSQTGAGILTGGAGNDYLIGNTGADSLTGGLGNDTMTGGAGNDTFNVNSGIDRITDLGASDILVVSAAATANATVTSAFTATASTSNAGTANLTSGGFAVNLAAVTGGTNGYTVTNTGAAAALTGSAKNDTLIGGANNDTLTGGLGADTLTGGPGADTFVINASDSFAALGGTGNNGTIVGYDVIKDFNTAVDLDILSLPGTVTAVANTAGTNGTDSALTIGGLPVASHAITNGMITFDDANTYAAPLTLTSMENVAAVVDYLQKNDLGAGNNLVAFTANIGGTAHTYVYDQITNAIPGTNSTRSLLVDLEGVTITNLSTLIGSRVTPIAIDLNGDGVQYQSLGAGIAHDYENSGHALNTAWVSAQDGLLALKLPGDNVDITFATQAGETDLEGLAKVYDTNFDKILDAHDAGFNDFGVWQDADSDGVVDAGEFLSLADRGIISLSLTSNGIINTAADGDVLIYGQTTYTMTDGSTGIAEDVAFAVSDIIQGDGNGVQDIYQIASVANSPLAIDDFNADEGDFVDLSAILNQSNSVHSTIAIDADGSTNSHSTITVNIGGVDYEVATLYGKEVGVGDVLGDHAGGASLTDSLNGADWTDVVDISSEHGGPASISEAGGSLTNTYSNEGGDWTVQIKSGTATVDAANKEINFTSDNAENLAIITTADGTLHEIANVDKILWR</sequence>
<feature type="domain" description="Cadherin" evidence="6">
    <location>
        <begin position="1255"/>
        <end position="1356"/>
    </location>
</feature>
<feature type="domain" description="Cadherin" evidence="6">
    <location>
        <begin position="1561"/>
        <end position="1662"/>
    </location>
</feature>
<dbReference type="Gene3D" id="2.150.10.10">
    <property type="entry name" value="Serralysin-like metalloprotease, C-terminal"/>
    <property type="match status" value="1"/>
</dbReference>
<feature type="domain" description="Cadherin" evidence="6">
    <location>
        <begin position="2683"/>
        <end position="2784"/>
    </location>
</feature>
<feature type="domain" description="Cadherin" evidence="6">
    <location>
        <begin position="2989"/>
        <end position="3090"/>
    </location>
</feature>
<feature type="domain" description="Cadherin" evidence="6">
    <location>
        <begin position="1765"/>
        <end position="1866"/>
    </location>
</feature>
<feature type="domain" description="Cadherin" evidence="6">
    <location>
        <begin position="2785"/>
        <end position="2886"/>
    </location>
</feature>
<evidence type="ECO:0000259" key="6">
    <source>
        <dbReference type="PROSITE" id="PS50268"/>
    </source>
</evidence>
<feature type="domain" description="Cadherin" evidence="6">
    <location>
        <begin position="541"/>
        <end position="642"/>
    </location>
</feature>
<feature type="compositionally biased region" description="Polar residues" evidence="5">
    <location>
        <begin position="107"/>
        <end position="121"/>
    </location>
</feature>
<evidence type="ECO:0000256" key="3">
    <source>
        <dbReference type="ARBA" id="ARBA00022989"/>
    </source>
</evidence>
<feature type="domain" description="Cadherin" evidence="6">
    <location>
        <begin position="2887"/>
        <end position="2988"/>
    </location>
</feature>
<dbReference type="InterPro" id="IPR001343">
    <property type="entry name" value="Hemolysn_Ca-bd"/>
</dbReference>
<feature type="domain" description="Cadherin" evidence="6">
    <location>
        <begin position="3397"/>
        <end position="3498"/>
    </location>
</feature>
<dbReference type="InterPro" id="IPR011049">
    <property type="entry name" value="Serralysin-like_metalloprot_C"/>
</dbReference>
<comment type="subcellular location">
    <subcellularLocation>
        <location evidence="1">Membrane</location>
        <topology evidence="1">Single-pass membrane protein</topology>
    </subcellularLocation>
</comment>
<feature type="domain" description="Cadherin" evidence="6">
    <location>
        <begin position="2071"/>
        <end position="2172"/>
    </location>
</feature>
<protein>
    <submittedName>
        <fullName evidence="7">Cadherin</fullName>
    </submittedName>
</protein>
<feature type="region of interest" description="Disordered" evidence="5">
    <location>
        <begin position="1"/>
        <end position="231"/>
    </location>
</feature>
<feature type="domain" description="Cadherin" evidence="6">
    <location>
        <begin position="345"/>
        <end position="438"/>
    </location>
</feature>
<dbReference type="PANTHER" id="PTHR24028:SF328">
    <property type="entry name" value="CADHERIN-3"/>
    <property type="match status" value="1"/>
</dbReference>
<keyword evidence="3" id="KW-0472">Membrane</keyword>
<dbReference type="InterPro" id="IPR018511">
    <property type="entry name" value="Hemolysin-typ_Ca-bd_CS"/>
</dbReference>
<dbReference type="GO" id="GO:0005509">
    <property type="term" value="F:calcium ion binding"/>
    <property type="evidence" value="ECO:0007669"/>
    <property type="project" value="InterPro"/>
</dbReference>
<reference evidence="7" key="1">
    <citation type="submission" date="2022-11" db="EMBL/GenBank/DDBJ databases">
        <title>Complete Genome Sequences of three Polynucleobacter sp. Subcluster PnecC Strains KF022, KF023, and KF032 Isolated from a Shallow Eutrophic Lake in Japan.</title>
        <authorList>
            <person name="Ogata Y."/>
            <person name="Watanabe K."/>
            <person name="Takemine S."/>
            <person name="Shindo C."/>
            <person name="Kurokawa R."/>
            <person name="Suda W."/>
        </authorList>
    </citation>
    <scope>NUCLEOTIDE SEQUENCE</scope>
    <source>
        <strain evidence="7">KF023</strain>
    </source>
</reference>
<feature type="domain" description="Cadherin" evidence="6">
    <location>
        <begin position="2479"/>
        <end position="2580"/>
    </location>
</feature>
<dbReference type="InterPro" id="IPR018247">
    <property type="entry name" value="EF_Hand_1_Ca_BS"/>
</dbReference>
<feature type="domain" description="Cadherin" evidence="6">
    <location>
        <begin position="3601"/>
        <end position="3702"/>
    </location>
</feature>
<dbReference type="InterPro" id="IPR050174">
    <property type="entry name" value="Protocadherin/Cadherin-CA"/>
</dbReference>
<gene>
    <name evidence="7" type="ORF">PKF023_11420</name>
</gene>
<dbReference type="PROSITE" id="PS50268">
    <property type="entry name" value="CADHERIN_2"/>
    <property type="match status" value="36"/>
</dbReference>
<feature type="domain" description="Cadherin" evidence="6">
    <location>
        <begin position="3703"/>
        <end position="3804"/>
    </location>
</feature>
<feature type="domain" description="Cadherin" evidence="6">
    <location>
        <begin position="847"/>
        <end position="948"/>
    </location>
</feature>
<feature type="domain" description="Cadherin" evidence="6">
    <location>
        <begin position="949"/>
        <end position="1050"/>
    </location>
</feature>
<dbReference type="PROSITE" id="PS00018">
    <property type="entry name" value="EF_HAND_1"/>
    <property type="match status" value="1"/>
</dbReference>
<feature type="domain" description="Cadherin" evidence="6">
    <location>
        <begin position="643"/>
        <end position="744"/>
    </location>
</feature>
<dbReference type="GO" id="GO:0005886">
    <property type="term" value="C:plasma membrane"/>
    <property type="evidence" value="ECO:0007669"/>
    <property type="project" value="TreeGrafter"/>
</dbReference>
<feature type="domain" description="Cadherin" evidence="6">
    <location>
        <begin position="3295"/>
        <end position="3396"/>
    </location>
</feature>
<feature type="domain" description="Cadherin" evidence="6">
    <location>
        <begin position="233"/>
        <end position="334"/>
    </location>
</feature>
<feature type="compositionally biased region" description="Polar residues" evidence="5">
    <location>
        <begin position="1"/>
        <end position="42"/>
    </location>
</feature>
<keyword evidence="4" id="KW-0325">Glycoprotein</keyword>
<dbReference type="InterPro" id="IPR006644">
    <property type="entry name" value="Cadg"/>
</dbReference>
<dbReference type="InterPro" id="IPR002126">
    <property type="entry name" value="Cadherin-like_dom"/>
</dbReference>
<feature type="domain" description="Cadherin" evidence="6">
    <location>
        <begin position="1663"/>
        <end position="1764"/>
    </location>
</feature>